<sequence length="43" mass="5115">MIVDREHENHREIKSIGRCEVVQGSCENGNRRRIHQARHDKGY</sequence>
<name>A0A653DMR9_CALMS</name>
<evidence type="ECO:0000313" key="2">
    <source>
        <dbReference type="Proteomes" id="UP000410492"/>
    </source>
</evidence>
<dbReference type="EMBL" id="CAACVG010013208">
    <property type="protein sequence ID" value="VEN61485.1"/>
    <property type="molecule type" value="Genomic_DNA"/>
</dbReference>
<keyword evidence="2" id="KW-1185">Reference proteome</keyword>
<dbReference type="OrthoDB" id="6772657at2759"/>
<reference evidence="1 2" key="1">
    <citation type="submission" date="2019-01" db="EMBL/GenBank/DDBJ databases">
        <authorList>
            <person name="Sayadi A."/>
        </authorList>
    </citation>
    <scope>NUCLEOTIDE SEQUENCE [LARGE SCALE GENOMIC DNA]</scope>
</reference>
<protein>
    <submittedName>
        <fullName evidence="1">Uncharacterized protein</fullName>
    </submittedName>
</protein>
<accession>A0A653DMR9</accession>
<proteinExistence type="predicted"/>
<dbReference type="Proteomes" id="UP000410492">
    <property type="component" value="Unassembled WGS sequence"/>
</dbReference>
<dbReference type="AlphaFoldDB" id="A0A653DMR9"/>
<evidence type="ECO:0000313" key="1">
    <source>
        <dbReference type="EMBL" id="VEN61485.1"/>
    </source>
</evidence>
<gene>
    <name evidence="1" type="ORF">CALMAC_LOCUS18880</name>
</gene>
<organism evidence="1 2">
    <name type="scientific">Callosobruchus maculatus</name>
    <name type="common">Southern cowpea weevil</name>
    <name type="synonym">Pulse bruchid</name>
    <dbReference type="NCBI Taxonomy" id="64391"/>
    <lineage>
        <taxon>Eukaryota</taxon>
        <taxon>Metazoa</taxon>
        <taxon>Ecdysozoa</taxon>
        <taxon>Arthropoda</taxon>
        <taxon>Hexapoda</taxon>
        <taxon>Insecta</taxon>
        <taxon>Pterygota</taxon>
        <taxon>Neoptera</taxon>
        <taxon>Endopterygota</taxon>
        <taxon>Coleoptera</taxon>
        <taxon>Polyphaga</taxon>
        <taxon>Cucujiformia</taxon>
        <taxon>Chrysomeloidea</taxon>
        <taxon>Chrysomelidae</taxon>
        <taxon>Bruchinae</taxon>
        <taxon>Bruchini</taxon>
        <taxon>Callosobruchus</taxon>
    </lineage>
</organism>